<dbReference type="PANTHER" id="PTHR45630">
    <property type="entry name" value="CATION-TRANSPORTING ATPASE-RELATED"/>
    <property type="match status" value="1"/>
</dbReference>
<keyword evidence="8" id="KW-1133">Transmembrane helix</keyword>
<keyword evidence="3" id="KW-0479">Metal-binding</keyword>
<dbReference type="InterPro" id="IPR023298">
    <property type="entry name" value="ATPase_P-typ_TM_dom_sf"/>
</dbReference>
<comment type="caution">
    <text evidence="9">The sequence shown here is derived from an EMBL/GenBank/DDBJ whole genome shotgun (WGS) entry which is preliminary data.</text>
</comment>
<evidence type="ECO:0000313" key="9">
    <source>
        <dbReference type="EMBL" id="KRX07877.1"/>
    </source>
</evidence>
<dbReference type="Proteomes" id="UP000054937">
    <property type="component" value="Unassembled WGS sequence"/>
</dbReference>
<gene>
    <name evidence="9" type="ORF">PPERSA_10265</name>
</gene>
<organism evidence="9 10">
    <name type="scientific">Pseudocohnilembus persalinus</name>
    <name type="common">Ciliate</name>
    <dbReference type="NCBI Taxonomy" id="266149"/>
    <lineage>
        <taxon>Eukaryota</taxon>
        <taxon>Sar</taxon>
        <taxon>Alveolata</taxon>
        <taxon>Ciliophora</taxon>
        <taxon>Intramacronucleata</taxon>
        <taxon>Oligohymenophorea</taxon>
        <taxon>Scuticociliatia</taxon>
        <taxon>Philasterida</taxon>
        <taxon>Pseudocohnilembidae</taxon>
        <taxon>Pseudocohnilembus</taxon>
    </lineage>
</organism>
<accession>A0A0V0R145</accession>
<evidence type="ECO:0000313" key="10">
    <source>
        <dbReference type="Proteomes" id="UP000054937"/>
    </source>
</evidence>
<sequence length="163" mass="19449">MQILKIKIIKICFKYMGMYSIIQFMSSLLIYVFWGAPGQYQYLFWDMIIIVPIATFLGKVDPKDKLTKDIPEKSLISISFLTSFFGLCLIQFTFQIISTYFLHQQKWYLRPDEVRFYLETYNKKINYDGTVLFWVANFQYIIVGIGISFGKQFKKQFYITFIC</sequence>
<keyword evidence="2" id="KW-0597">Phosphoprotein</keyword>
<feature type="transmembrane region" description="Helical" evidence="8">
    <location>
        <begin position="131"/>
        <end position="149"/>
    </location>
</feature>
<proteinExistence type="predicted"/>
<name>A0A0V0R145_PSEPJ</name>
<evidence type="ECO:0000256" key="2">
    <source>
        <dbReference type="ARBA" id="ARBA00022553"/>
    </source>
</evidence>
<keyword evidence="10" id="KW-1185">Reference proteome</keyword>
<dbReference type="InterPro" id="IPR006544">
    <property type="entry name" value="P-type_TPase_V"/>
</dbReference>
<keyword evidence="5" id="KW-0067">ATP-binding</keyword>
<evidence type="ECO:0000256" key="1">
    <source>
        <dbReference type="ARBA" id="ARBA00004141"/>
    </source>
</evidence>
<reference evidence="9 10" key="1">
    <citation type="journal article" date="2015" name="Sci. Rep.">
        <title>Genome of the facultative scuticociliatosis pathogen Pseudocohnilembus persalinus provides insight into its virulence through horizontal gene transfer.</title>
        <authorList>
            <person name="Xiong J."/>
            <person name="Wang G."/>
            <person name="Cheng J."/>
            <person name="Tian M."/>
            <person name="Pan X."/>
            <person name="Warren A."/>
            <person name="Jiang C."/>
            <person name="Yuan D."/>
            <person name="Miao W."/>
        </authorList>
    </citation>
    <scope>NUCLEOTIDE SEQUENCE [LARGE SCALE GENOMIC DNA]</scope>
    <source>
        <strain evidence="9">36N120E</strain>
    </source>
</reference>
<dbReference type="GO" id="GO:0005524">
    <property type="term" value="F:ATP binding"/>
    <property type="evidence" value="ECO:0007669"/>
    <property type="project" value="UniProtKB-KW"/>
</dbReference>
<keyword evidence="8" id="KW-0812">Transmembrane</keyword>
<evidence type="ECO:0000256" key="3">
    <source>
        <dbReference type="ARBA" id="ARBA00022723"/>
    </source>
</evidence>
<protein>
    <recommendedName>
        <fullName evidence="11">P-type ATPase, cytoplasmic domain N</fullName>
    </recommendedName>
</protein>
<dbReference type="GO" id="GO:0019829">
    <property type="term" value="F:ATPase-coupled monoatomic cation transmembrane transporter activity"/>
    <property type="evidence" value="ECO:0007669"/>
    <property type="project" value="TreeGrafter"/>
</dbReference>
<dbReference type="PANTHER" id="PTHR45630:SF8">
    <property type="entry name" value="CATION-TRANSPORTING ATPASE"/>
    <property type="match status" value="1"/>
</dbReference>
<feature type="transmembrane region" description="Helical" evidence="8">
    <location>
        <begin position="78"/>
        <end position="102"/>
    </location>
</feature>
<dbReference type="EMBL" id="LDAU01000078">
    <property type="protein sequence ID" value="KRX07877.1"/>
    <property type="molecule type" value="Genomic_DNA"/>
</dbReference>
<dbReference type="GO" id="GO:0016020">
    <property type="term" value="C:membrane"/>
    <property type="evidence" value="ECO:0007669"/>
    <property type="project" value="UniProtKB-SubCell"/>
</dbReference>
<dbReference type="AlphaFoldDB" id="A0A0V0R145"/>
<evidence type="ECO:0000256" key="6">
    <source>
        <dbReference type="ARBA" id="ARBA00022842"/>
    </source>
</evidence>
<evidence type="ECO:0000256" key="7">
    <source>
        <dbReference type="ARBA" id="ARBA00022967"/>
    </source>
</evidence>
<dbReference type="GO" id="GO:0046872">
    <property type="term" value="F:metal ion binding"/>
    <property type="evidence" value="ECO:0007669"/>
    <property type="project" value="UniProtKB-KW"/>
</dbReference>
<keyword evidence="6" id="KW-0460">Magnesium</keyword>
<keyword evidence="7" id="KW-1278">Translocase</keyword>
<evidence type="ECO:0000256" key="8">
    <source>
        <dbReference type="SAM" id="Phobius"/>
    </source>
</evidence>
<dbReference type="GO" id="GO:0140358">
    <property type="term" value="F:P-type transmembrane transporter activity"/>
    <property type="evidence" value="ECO:0007669"/>
    <property type="project" value="InterPro"/>
</dbReference>
<evidence type="ECO:0000256" key="4">
    <source>
        <dbReference type="ARBA" id="ARBA00022741"/>
    </source>
</evidence>
<evidence type="ECO:0008006" key="11">
    <source>
        <dbReference type="Google" id="ProtNLM"/>
    </source>
</evidence>
<dbReference type="InParanoid" id="A0A0V0R145"/>
<keyword evidence="8" id="KW-0472">Membrane</keyword>
<keyword evidence="4" id="KW-0547">Nucleotide-binding</keyword>
<comment type="subcellular location">
    <subcellularLocation>
        <location evidence="1">Membrane</location>
        <topology evidence="1">Multi-pass membrane protein</topology>
    </subcellularLocation>
</comment>
<dbReference type="OrthoDB" id="425043at2759"/>
<evidence type="ECO:0000256" key="5">
    <source>
        <dbReference type="ARBA" id="ARBA00022840"/>
    </source>
</evidence>
<feature type="transmembrane region" description="Helical" evidence="8">
    <location>
        <begin position="12"/>
        <end position="34"/>
    </location>
</feature>
<dbReference type="SUPFAM" id="SSF81665">
    <property type="entry name" value="Calcium ATPase, transmembrane domain M"/>
    <property type="match status" value="1"/>
</dbReference>
<feature type="transmembrane region" description="Helical" evidence="8">
    <location>
        <begin position="40"/>
        <end position="57"/>
    </location>
</feature>